<dbReference type="Proteomes" id="UP000487929">
    <property type="component" value="Unassembled WGS sequence"/>
</dbReference>
<reference evidence="2 3" key="1">
    <citation type="submission" date="2019-12" db="EMBL/GenBank/DDBJ databases">
        <title>Draft genome sequencing of Halomonas alimentaria DSM 15356.</title>
        <authorList>
            <person name="Pandiyan K."/>
            <person name="Kushwaha P."/>
            <person name="Gowdham M."/>
            <person name="Chakdar H."/>
            <person name="Singh A."/>
            <person name="Kumar M."/>
            <person name="Saxena A.K."/>
        </authorList>
    </citation>
    <scope>NUCLEOTIDE SEQUENCE [LARGE SCALE GENOMIC DNA]</scope>
    <source>
        <strain evidence="2 3">DSM 15356</strain>
    </source>
</reference>
<evidence type="ECO:0000313" key="2">
    <source>
        <dbReference type="EMBL" id="NAW33832.1"/>
    </source>
</evidence>
<gene>
    <name evidence="2" type="ORF">GRB96_05295</name>
</gene>
<proteinExistence type="predicted"/>
<protein>
    <recommendedName>
        <fullName evidence="1">NERD domain-containing protein</fullName>
    </recommendedName>
</protein>
<accession>A0A7X4W3Q5</accession>
<dbReference type="PROSITE" id="PS50965">
    <property type="entry name" value="NERD"/>
    <property type="match status" value="1"/>
</dbReference>
<dbReference type="OrthoDB" id="5500241at2"/>
<dbReference type="EMBL" id="WUTT01000001">
    <property type="protein sequence ID" value="NAW33832.1"/>
    <property type="molecule type" value="Genomic_DNA"/>
</dbReference>
<comment type="caution">
    <text evidence="2">The sequence shown here is derived from an EMBL/GenBank/DDBJ whole genome shotgun (WGS) entry which is preliminary data.</text>
</comment>
<dbReference type="RefSeq" id="WP_161431135.1">
    <property type="nucleotide sequence ID" value="NZ_WUTT01000001.1"/>
</dbReference>
<organism evidence="2 3">
    <name type="scientific">Halomonas alimentaria</name>
    <dbReference type="NCBI Taxonomy" id="147248"/>
    <lineage>
        <taxon>Bacteria</taxon>
        <taxon>Pseudomonadati</taxon>
        <taxon>Pseudomonadota</taxon>
        <taxon>Gammaproteobacteria</taxon>
        <taxon>Oceanospirillales</taxon>
        <taxon>Halomonadaceae</taxon>
        <taxon>Halomonas</taxon>
    </lineage>
</organism>
<dbReference type="Pfam" id="PF08378">
    <property type="entry name" value="NERD"/>
    <property type="match status" value="1"/>
</dbReference>
<dbReference type="InterPro" id="IPR011528">
    <property type="entry name" value="NERD"/>
</dbReference>
<name>A0A7X4W3Q5_9GAMM</name>
<keyword evidence="3" id="KW-1185">Reference proteome</keyword>
<dbReference type="AlphaFoldDB" id="A0A7X4W3Q5"/>
<sequence>MILKEKDAYSGTDERGYYGHKQEQDVAFHLRREFGDSEQVRIIHDLVIEHGGERAQIDHLVIHPYGFIIIESKSIVGEVQVNAEGEWSRSYQGKWMGMPSPIRQAELQKQVLHRLIRANVEHLLGKILGVQSKVGGRDWQTLCAVSSTAILHREKMPKSVARKVVKTEFVAKKVRDLVGNIVTEYLKAKPRFSLQELENLGAFLVEHTHALQAESEKPAHVTPTQEPAPDAALVSEPAPQSYVATDAERVASEPAIDTGATTEKMLTCKQCGEADNLVGMYGQYGYYVKCGSCSTNTSMKQPCPVCGWKSIKVSKDGLSYTATCRKCDHQYLVFRQREGEV</sequence>
<evidence type="ECO:0000259" key="1">
    <source>
        <dbReference type="PROSITE" id="PS50965"/>
    </source>
</evidence>
<feature type="domain" description="NERD" evidence="1">
    <location>
        <begin position="18"/>
        <end position="135"/>
    </location>
</feature>
<evidence type="ECO:0000313" key="3">
    <source>
        <dbReference type="Proteomes" id="UP000487929"/>
    </source>
</evidence>